<organism evidence="1 2">
    <name type="scientific">Bionectria ochroleuca</name>
    <name type="common">Gliocladium roseum</name>
    <dbReference type="NCBI Taxonomy" id="29856"/>
    <lineage>
        <taxon>Eukaryota</taxon>
        <taxon>Fungi</taxon>
        <taxon>Dikarya</taxon>
        <taxon>Ascomycota</taxon>
        <taxon>Pezizomycotina</taxon>
        <taxon>Sordariomycetes</taxon>
        <taxon>Hypocreomycetidae</taxon>
        <taxon>Hypocreales</taxon>
        <taxon>Bionectriaceae</taxon>
        <taxon>Clonostachys</taxon>
    </lineage>
</organism>
<evidence type="ECO:0000313" key="1">
    <source>
        <dbReference type="EMBL" id="KAF9744059.1"/>
    </source>
</evidence>
<proteinExistence type="predicted"/>
<accession>A0A8H7K691</accession>
<protein>
    <submittedName>
        <fullName evidence="1">Uncharacterized protein</fullName>
    </submittedName>
</protein>
<dbReference type="Proteomes" id="UP000616885">
    <property type="component" value="Unassembled WGS sequence"/>
</dbReference>
<comment type="caution">
    <text evidence="1">The sequence shown here is derived from an EMBL/GenBank/DDBJ whole genome shotgun (WGS) entry which is preliminary data.</text>
</comment>
<gene>
    <name evidence="1" type="ORF">IM811_005639</name>
</gene>
<reference evidence="1" key="1">
    <citation type="submission" date="2020-10" db="EMBL/GenBank/DDBJ databases">
        <title>High-Quality Genome Resource of Clonostachys rosea strain S41 by Oxford Nanopore Long-Read Sequencing.</title>
        <authorList>
            <person name="Wang H."/>
        </authorList>
    </citation>
    <scope>NUCLEOTIDE SEQUENCE</scope>
    <source>
        <strain evidence="1">S41</strain>
    </source>
</reference>
<dbReference type="EMBL" id="JADCTT010000015">
    <property type="protein sequence ID" value="KAF9744059.1"/>
    <property type="molecule type" value="Genomic_DNA"/>
</dbReference>
<name>A0A8H7K691_BIOOC</name>
<sequence>MKGSSAALMFNQFRGLADRNSEDTFSRPAECFQIPHASGPTYVTVAPIRLTDPGSWSKALEAVDQMLWKEETVATARLTRDERMRIREEKALAAKNNAPE</sequence>
<dbReference type="AlphaFoldDB" id="A0A8H7K691"/>
<evidence type="ECO:0000313" key="2">
    <source>
        <dbReference type="Proteomes" id="UP000616885"/>
    </source>
</evidence>